<feature type="domain" description="Reverse transcriptase" evidence="1">
    <location>
        <begin position="116"/>
        <end position="275"/>
    </location>
</feature>
<name>A0AAD9Q0U2_ACRCE</name>
<sequence length="308" mass="34780">MKKPHRARCGNREEKPQPYRWCCPTCWVPKVPENVLVSSYEAFKALRRLKTNKAPGPDCIPSLILKMFEFELSPILAELYNTSNKQGFLPFLLKSAVVCPLPKRRPPKSIECDVSPISLTSHTAKIMEGFTLSRVLPGITERLDLKQFAMAGKAIQHPIVYLLHLTLEALDQGNCWARWFFADFKKGFDLVDHRILLDKLKLLEVHPCLLRWIASFLEGRSQAVRIASSSSPPCKLNGGIHQGTRLGPLLFAVMVNDLIRHWLPRAKFVDDLTVIEMIPRNVPSILPGADEQELATPILSICHGIFTD</sequence>
<organism evidence="2 3">
    <name type="scientific">Acropora cervicornis</name>
    <name type="common">Staghorn coral</name>
    <dbReference type="NCBI Taxonomy" id="6130"/>
    <lineage>
        <taxon>Eukaryota</taxon>
        <taxon>Metazoa</taxon>
        <taxon>Cnidaria</taxon>
        <taxon>Anthozoa</taxon>
        <taxon>Hexacorallia</taxon>
        <taxon>Scleractinia</taxon>
        <taxon>Astrocoeniina</taxon>
        <taxon>Acroporidae</taxon>
        <taxon>Acropora</taxon>
    </lineage>
</organism>
<dbReference type="PANTHER" id="PTHR47510">
    <property type="entry name" value="REVERSE TRANSCRIPTASE DOMAIN-CONTAINING PROTEIN"/>
    <property type="match status" value="1"/>
</dbReference>
<dbReference type="EMBL" id="JARQWQ010000084">
    <property type="protein sequence ID" value="KAK2552672.1"/>
    <property type="molecule type" value="Genomic_DNA"/>
</dbReference>
<gene>
    <name evidence="2" type="ORF">P5673_026051</name>
</gene>
<comment type="caution">
    <text evidence="2">The sequence shown here is derived from an EMBL/GenBank/DDBJ whole genome shotgun (WGS) entry which is preliminary data.</text>
</comment>
<dbReference type="GO" id="GO:0003964">
    <property type="term" value="F:RNA-directed DNA polymerase activity"/>
    <property type="evidence" value="ECO:0007669"/>
    <property type="project" value="UniProtKB-KW"/>
</dbReference>
<keyword evidence="2" id="KW-0548">Nucleotidyltransferase</keyword>
<keyword evidence="2" id="KW-0808">Transferase</keyword>
<dbReference type="AlphaFoldDB" id="A0AAD9Q0U2"/>
<keyword evidence="2" id="KW-0695">RNA-directed DNA polymerase</keyword>
<proteinExistence type="predicted"/>
<reference evidence="2" key="2">
    <citation type="journal article" date="2023" name="Science">
        <title>Genomic signatures of disease resistance in endangered staghorn corals.</title>
        <authorList>
            <person name="Vollmer S.V."/>
            <person name="Selwyn J.D."/>
            <person name="Despard B.A."/>
            <person name="Roesel C.L."/>
        </authorList>
    </citation>
    <scope>NUCLEOTIDE SEQUENCE</scope>
    <source>
        <strain evidence="2">K2</strain>
    </source>
</reference>
<dbReference type="PANTHER" id="PTHR47510:SF3">
    <property type="entry name" value="ENDO_EXONUCLEASE_PHOSPHATASE DOMAIN-CONTAINING PROTEIN"/>
    <property type="match status" value="1"/>
</dbReference>
<dbReference type="Pfam" id="PF00078">
    <property type="entry name" value="RVT_1"/>
    <property type="match status" value="1"/>
</dbReference>
<evidence type="ECO:0000313" key="3">
    <source>
        <dbReference type="Proteomes" id="UP001249851"/>
    </source>
</evidence>
<protein>
    <submittedName>
        <fullName evidence="2">RNA-directed DNA polymerase from mobile element jockey</fullName>
    </submittedName>
</protein>
<evidence type="ECO:0000313" key="2">
    <source>
        <dbReference type="EMBL" id="KAK2552672.1"/>
    </source>
</evidence>
<dbReference type="InterPro" id="IPR000477">
    <property type="entry name" value="RT_dom"/>
</dbReference>
<evidence type="ECO:0000259" key="1">
    <source>
        <dbReference type="Pfam" id="PF00078"/>
    </source>
</evidence>
<reference evidence="2" key="1">
    <citation type="journal article" date="2023" name="G3 (Bethesda)">
        <title>Whole genome assembly and annotation of the endangered Caribbean coral Acropora cervicornis.</title>
        <authorList>
            <person name="Selwyn J.D."/>
            <person name="Vollmer S.V."/>
        </authorList>
    </citation>
    <scope>NUCLEOTIDE SEQUENCE</scope>
    <source>
        <strain evidence="2">K2</strain>
    </source>
</reference>
<keyword evidence="3" id="KW-1185">Reference proteome</keyword>
<dbReference type="Proteomes" id="UP001249851">
    <property type="component" value="Unassembled WGS sequence"/>
</dbReference>
<accession>A0AAD9Q0U2</accession>